<name>A0A0C1LDA8_9BACT</name>
<keyword evidence="1" id="KW-1133">Transmembrane helix</keyword>
<evidence type="ECO:0008006" key="4">
    <source>
        <dbReference type="Google" id="ProtNLM"/>
    </source>
</evidence>
<dbReference type="AlphaFoldDB" id="A0A0C1LDA8"/>
<protein>
    <recommendedName>
        <fullName evidence="4">Glycosyltransferase RgtA/B/C/D-like domain-containing protein</fullName>
    </recommendedName>
</protein>
<feature type="transmembrane region" description="Helical" evidence="1">
    <location>
        <begin position="317"/>
        <end position="337"/>
    </location>
</feature>
<sequence>MKQDRLSLISFFIYSLVFVFIVWIGKPAYYSKEDAFILYLLGGGFGSPTSVLLHYNHIMSPLINVVLKTFFDVFEGVNWYTFALFLMHYIAGAAILSVLLERTRRREVMWVFFAIQVIFQGWLMVHIGFTSVAIILTIAGIALLVGGRNRVYAFIFLVAASLFRLHVMIPLFGIALPYLFFKDKIFNRGNLAFLFLLIVSIFAMGLVQKWWYSSNIPGWSDEESYRQLIYGLYNKSGTTSFRRGDFQNELDLVRMGLPADSAYISRVKLLELNRAIEQEVQNRRKGWSEWFWINNRLYFVTALMLVLLFCLKNGNRLLVVMISALLMVFGCWLLAVHAKLPEYLPVACLFVFTLLTIIHLELRIDFWFVNYVIIIATSILMLWGAVRLYKLGIRNNIRAEEFCRNYSIYKKYPEHLFINTMGTFRLESVPVWSDPREYPLPNYLDSDHFLMNLHWRILQRFGLNSFSDVPGSDKVLFWGRPKEALSEYFSKVNGGKKTGPLNSKDSTINIFSIHFVNKAEH</sequence>
<feature type="transmembrane region" description="Helical" evidence="1">
    <location>
        <begin position="367"/>
        <end position="386"/>
    </location>
</feature>
<feature type="transmembrane region" description="Helical" evidence="1">
    <location>
        <begin position="343"/>
        <end position="360"/>
    </location>
</feature>
<dbReference type="Proteomes" id="UP000031408">
    <property type="component" value="Unassembled WGS sequence"/>
</dbReference>
<evidence type="ECO:0000313" key="3">
    <source>
        <dbReference type="Proteomes" id="UP000031408"/>
    </source>
</evidence>
<organism evidence="2 3">
    <name type="scientific">Flavihumibacter solisilvae</name>
    <dbReference type="NCBI Taxonomy" id="1349421"/>
    <lineage>
        <taxon>Bacteria</taxon>
        <taxon>Pseudomonadati</taxon>
        <taxon>Bacteroidota</taxon>
        <taxon>Chitinophagia</taxon>
        <taxon>Chitinophagales</taxon>
        <taxon>Chitinophagaceae</taxon>
        <taxon>Flavihumibacter</taxon>
    </lineage>
</organism>
<keyword evidence="1" id="KW-0812">Transmembrane</keyword>
<feature type="transmembrane region" description="Helical" evidence="1">
    <location>
        <begin position="36"/>
        <end position="57"/>
    </location>
</feature>
<accession>A0A0C1LDA8</accession>
<gene>
    <name evidence="2" type="ORF">OI18_17050</name>
</gene>
<feature type="transmembrane region" description="Helical" evidence="1">
    <location>
        <begin position="290"/>
        <end position="310"/>
    </location>
</feature>
<dbReference type="OrthoDB" id="660974at2"/>
<keyword evidence="1" id="KW-0472">Membrane</keyword>
<proteinExistence type="predicted"/>
<dbReference type="RefSeq" id="WP_039141959.1">
    <property type="nucleotide sequence ID" value="NZ_JSVC01000019.1"/>
</dbReference>
<feature type="transmembrane region" description="Helical" evidence="1">
    <location>
        <begin position="151"/>
        <end position="179"/>
    </location>
</feature>
<dbReference type="STRING" id="1349421.OI18_17050"/>
<keyword evidence="3" id="KW-1185">Reference proteome</keyword>
<reference evidence="2 3" key="1">
    <citation type="submission" date="2014-11" db="EMBL/GenBank/DDBJ databases">
        <title>Genome sequence of Flavihumibacter solisilvae 3-3.</title>
        <authorList>
            <person name="Zhou G."/>
            <person name="Li M."/>
            <person name="Wang G."/>
        </authorList>
    </citation>
    <scope>NUCLEOTIDE SEQUENCE [LARGE SCALE GENOMIC DNA]</scope>
    <source>
        <strain evidence="2 3">3-3</strain>
    </source>
</reference>
<feature type="transmembrane region" description="Helical" evidence="1">
    <location>
        <begin position="77"/>
        <end position="100"/>
    </location>
</feature>
<evidence type="ECO:0000256" key="1">
    <source>
        <dbReference type="SAM" id="Phobius"/>
    </source>
</evidence>
<evidence type="ECO:0000313" key="2">
    <source>
        <dbReference type="EMBL" id="KIC93468.1"/>
    </source>
</evidence>
<feature type="transmembrane region" description="Helical" evidence="1">
    <location>
        <begin position="191"/>
        <end position="211"/>
    </location>
</feature>
<feature type="transmembrane region" description="Helical" evidence="1">
    <location>
        <begin position="112"/>
        <end position="145"/>
    </location>
</feature>
<dbReference type="EMBL" id="JSVC01000019">
    <property type="protein sequence ID" value="KIC93468.1"/>
    <property type="molecule type" value="Genomic_DNA"/>
</dbReference>
<comment type="caution">
    <text evidence="2">The sequence shown here is derived from an EMBL/GenBank/DDBJ whole genome shotgun (WGS) entry which is preliminary data.</text>
</comment>
<feature type="transmembrane region" description="Helical" evidence="1">
    <location>
        <begin position="6"/>
        <end position="24"/>
    </location>
</feature>